<dbReference type="InterPro" id="IPR001347">
    <property type="entry name" value="SIS_dom"/>
</dbReference>
<dbReference type="Pfam" id="PF01380">
    <property type="entry name" value="SIS"/>
    <property type="match status" value="1"/>
</dbReference>
<dbReference type="EMBL" id="CP116341">
    <property type="protein sequence ID" value="WOV84807.1"/>
    <property type="molecule type" value="Genomic_DNA"/>
</dbReference>
<sequence>MDFENRLQKHSAEFTENDRKIAEHLLNEKNIAQKSITDLAEEIDVSPSSITRFCKKIRFASFQQMKYALLAARTEKRVNDEEVECVASYYQSIIASTQQFMDTGQTERIANDLIHAKRVLFCGIGNSGLIAKEFNSRIERMGIDSTAITDAHAMVMKSALLVEEDVYMCFSYTGKTQSVLDATRQAKDCGARVIVITTNDAEELTALADEVVLVANHVFVDDEKFINTQISSLFYLDVLTYRLLENSKLMEQRNKTLEALKRFG</sequence>
<evidence type="ECO:0000259" key="5">
    <source>
        <dbReference type="PROSITE" id="PS51464"/>
    </source>
</evidence>
<dbReference type="InterPro" id="IPR009057">
    <property type="entry name" value="Homeodomain-like_sf"/>
</dbReference>
<evidence type="ECO:0000313" key="6">
    <source>
        <dbReference type="EMBL" id="WOV84807.1"/>
    </source>
</evidence>
<dbReference type="Gene3D" id="3.40.50.10490">
    <property type="entry name" value="Glucose-6-phosphate isomerase like protein, domain 1"/>
    <property type="match status" value="1"/>
</dbReference>
<dbReference type="InterPro" id="IPR000281">
    <property type="entry name" value="HTH_RpiR"/>
</dbReference>
<dbReference type="Proteomes" id="UP001303532">
    <property type="component" value="Chromosome"/>
</dbReference>
<dbReference type="PANTHER" id="PTHR30514">
    <property type="entry name" value="GLUCOKINASE"/>
    <property type="match status" value="1"/>
</dbReference>
<protein>
    <submittedName>
        <fullName evidence="6">MurR/RpiR family transcriptional regulator</fullName>
    </submittedName>
</protein>
<gene>
    <name evidence="6" type="ORF">PGH26_02450</name>
</gene>
<dbReference type="CDD" id="cd05013">
    <property type="entry name" value="SIS_RpiR"/>
    <property type="match status" value="1"/>
</dbReference>
<dbReference type="Gene3D" id="1.10.10.10">
    <property type="entry name" value="Winged helix-like DNA-binding domain superfamily/Winged helix DNA-binding domain"/>
    <property type="match status" value="1"/>
</dbReference>
<dbReference type="RefSeq" id="WP_323692448.1">
    <property type="nucleotide sequence ID" value="NZ_CP116341.1"/>
</dbReference>
<evidence type="ECO:0000313" key="7">
    <source>
        <dbReference type="Proteomes" id="UP001303532"/>
    </source>
</evidence>
<evidence type="ECO:0000259" key="4">
    <source>
        <dbReference type="PROSITE" id="PS51071"/>
    </source>
</evidence>
<dbReference type="InterPro" id="IPR036388">
    <property type="entry name" value="WH-like_DNA-bd_sf"/>
</dbReference>
<feature type="domain" description="HTH rpiR-type" evidence="4">
    <location>
        <begin position="1"/>
        <end position="76"/>
    </location>
</feature>
<dbReference type="InterPro" id="IPR047640">
    <property type="entry name" value="RpiR-like"/>
</dbReference>
<feature type="domain" description="SIS" evidence="5">
    <location>
        <begin position="109"/>
        <end position="249"/>
    </location>
</feature>
<reference evidence="6 7" key="1">
    <citation type="submission" date="2023-01" db="EMBL/GenBank/DDBJ databases">
        <title>Sporosarcina sp. nov., isolated from Korean tranditional fermented seafood 'Jeotgal'.</title>
        <authorList>
            <person name="Yang A.-I."/>
        </authorList>
    </citation>
    <scope>NUCLEOTIDE SEQUENCE [LARGE SCALE GENOMIC DNA]</scope>
    <source>
        <strain evidence="6 7">B2O-1</strain>
    </source>
</reference>
<dbReference type="PANTHER" id="PTHR30514:SF21">
    <property type="entry name" value="RPIR-FAMILY TRANSCRIPTIONAL REGULATOR"/>
    <property type="match status" value="1"/>
</dbReference>
<dbReference type="InterPro" id="IPR046348">
    <property type="entry name" value="SIS_dom_sf"/>
</dbReference>
<keyword evidence="3" id="KW-0804">Transcription</keyword>
<keyword evidence="7" id="KW-1185">Reference proteome</keyword>
<proteinExistence type="predicted"/>
<name>A0ABZ0KZP3_9BACL</name>
<dbReference type="Pfam" id="PF01418">
    <property type="entry name" value="HTH_6"/>
    <property type="match status" value="1"/>
</dbReference>
<dbReference type="InterPro" id="IPR035472">
    <property type="entry name" value="RpiR-like_SIS"/>
</dbReference>
<dbReference type="SUPFAM" id="SSF53697">
    <property type="entry name" value="SIS domain"/>
    <property type="match status" value="1"/>
</dbReference>
<dbReference type="SUPFAM" id="SSF46689">
    <property type="entry name" value="Homeodomain-like"/>
    <property type="match status" value="1"/>
</dbReference>
<keyword evidence="1" id="KW-0805">Transcription regulation</keyword>
<organism evidence="6 7">
    <name type="scientific">Sporosarcina jeotgali</name>
    <dbReference type="NCBI Taxonomy" id="3020056"/>
    <lineage>
        <taxon>Bacteria</taxon>
        <taxon>Bacillati</taxon>
        <taxon>Bacillota</taxon>
        <taxon>Bacilli</taxon>
        <taxon>Bacillales</taxon>
        <taxon>Caryophanaceae</taxon>
        <taxon>Sporosarcina</taxon>
    </lineage>
</organism>
<keyword evidence="2" id="KW-0238">DNA-binding</keyword>
<dbReference type="PROSITE" id="PS51071">
    <property type="entry name" value="HTH_RPIR"/>
    <property type="match status" value="1"/>
</dbReference>
<accession>A0ABZ0KZP3</accession>
<evidence type="ECO:0000256" key="1">
    <source>
        <dbReference type="ARBA" id="ARBA00023015"/>
    </source>
</evidence>
<evidence type="ECO:0000256" key="3">
    <source>
        <dbReference type="ARBA" id="ARBA00023163"/>
    </source>
</evidence>
<evidence type="ECO:0000256" key="2">
    <source>
        <dbReference type="ARBA" id="ARBA00023125"/>
    </source>
</evidence>
<dbReference type="PROSITE" id="PS51464">
    <property type="entry name" value="SIS"/>
    <property type="match status" value="1"/>
</dbReference>